<reference evidence="3" key="1">
    <citation type="submission" date="2022-07" db="EMBL/GenBank/DDBJ databases">
        <title>Genome Sequence of Physisporinus lineatus.</title>
        <authorList>
            <person name="Buettner E."/>
        </authorList>
    </citation>
    <scope>NUCLEOTIDE SEQUENCE</scope>
    <source>
        <strain evidence="3">VT162</strain>
    </source>
</reference>
<feature type="region of interest" description="Disordered" evidence="2">
    <location>
        <begin position="298"/>
        <end position="322"/>
    </location>
</feature>
<organism evidence="3 4">
    <name type="scientific">Meripilus lineatus</name>
    <dbReference type="NCBI Taxonomy" id="2056292"/>
    <lineage>
        <taxon>Eukaryota</taxon>
        <taxon>Fungi</taxon>
        <taxon>Dikarya</taxon>
        <taxon>Basidiomycota</taxon>
        <taxon>Agaricomycotina</taxon>
        <taxon>Agaricomycetes</taxon>
        <taxon>Polyporales</taxon>
        <taxon>Meripilaceae</taxon>
        <taxon>Meripilus</taxon>
    </lineage>
</organism>
<feature type="compositionally biased region" description="Polar residues" evidence="2">
    <location>
        <begin position="647"/>
        <end position="661"/>
    </location>
</feature>
<keyword evidence="4" id="KW-1185">Reference proteome</keyword>
<accession>A0AAD5YM16</accession>
<evidence type="ECO:0000256" key="1">
    <source>
        <dbReference type="SAM" id="Coils"/>
    </source>
</evidence>
<keyword evidence="1" id="KW-0175">Coiled coil</keyword>
<proteinExistence type="predicted"/>
<protein>
    <submittedName>
        <fullName evidence="3">Uncharacterized protein</fullName>
    </submittedName>
</protein>
<feature type="coiled-coil region" evidence="1">
    <location>
        <begin position="345"/>
        <end position="386"/>
    </location>
</feature>
<feature type="region of interest" description="Disordered" evidence="2">
    <location>
        <begin position="639"/>
        <end position="675"/>
    </location>
</feature>
<feature type="compositionally biased region" description="Basic and acidic residues" evidence="2">
    <location>
        <begin position="662"/>
        <end position="672"/>
    </location>
</feature>
<dbReference type="Gene3D" id="1.20.5.170">
    <property type="match status" value="1"/>
</dbReference>
<dbReference type="PANTHER" id="PTHR43941:SF1">
    <property type="entry name" value="STRUCTURAL MAINTENANCE OF CHROMOSOMES PROTEIN 2"/>
    <property type="match status" value="1"/>
</dbReference>
<name>A0AAD5YM16_9APHY</name>
<dbReference type="AlphaFoldDB" id="A0AAD5YM16"/>
<feature type="coiled-coil region" evidence="1">
    <location>
        <begin position="415"/>
        <end position="632"/>
    </location>
</feature>
<gene>
    <name evidence="3" type="ORF">NLI96_g431</name>
</gene>
<comment type="caution">
    <text evidence="3">The sequence shown here is derived from an EMBL/GenBank/DDBJ whole genome shotgun (WGS) entry which is preliminary data.</text>
</comment>
<dbReference type="EMBL" id="JANAWD010000006">
    <property type="protein sequence ID" value="KAJ3491845.1"/>
    <property type="molecule type" value="Genomic_DNA"/>
</dbReference>
<dbReference type="PANTHER" id="PTHR43941">
    <property type="entry name" value="STRUCTURAL MAINTENANCE OF CHROMOSOMES PROTEIN 2"/>
    <property type="match status" value="1"/>
</dbReference>
<dbReference type="Proteomes" id="UP001212997">
    <property type="component" value="Unassembled WGS sequence"/>
</dbReference>
<evidence type="ECO:0000256" key="2">
    <source>
        <dbReference type="SAM" id="MobiDB-lite"/>
    </source>
</evidence>
<evidence type="ECO:0000313" key="4">
    <source>
        <dbReference type="Proteomes" id="UP001212997"/>
    </source>
</evidence>
<evidence type="ECO:0000313" key="3">
    <source>
        <dbReference type="EMBL" id="KAJ3491845.1"/>
    </source>
</evidence>
<sequence>MARIGRKGRKNLTMKIQDRLKVAYLKLAKTRNYGPRAMPVDAVLNELQKDAEASGHTLGKGWEERAKGYIAIDIRAGYLLRHPDGHVSVTEKARNLDPWSSLFQSARDLKKEMRRQEFSTPEQQKVEFAKRYGQITGPNEKKTRAQLWRQIESLEEEIDKHNGGRQSRLPSLQQWPSLSTILDAEESVHDEDADMELDIPHESSLDPVTPLAPRQIRFGVADCIMPDPSQAYPSPDSLPRHRAFTPGPVDHPTTPSRIPSGTSAMLQASPFMVPAPGEAGPSRFMDQAGPSNALLSDFGVRDPVGNETGDYHGGDDDDDDDDDIAMVMDDHHATLPVYDHRDEKIAGLESENAALRTENSDLRTEVSSLKSRNIELESQNASLVEQLRENEVLLVKAHEEIATRVEDQRITKERVEKLEADKRDILADIEGLLQKNSELVAEILGSNDGYKQVQKEIGDIRTQKEKLKEDLEECEGKLLEETKRSAELLLLLRNAEDSLTELNRQNTNLNRELERRQTRITELEDELRVVQDTQWGLDNPEIQALQNNIRVLENQKQDFKKALDQSREDNRDITLEKEELECQVENLTNLRDDLYLESDEEYRKRRQAEDERSQAQNECREAQSKCRQYADAVMNVMSCQEDEKNGPDSSVTTSRKSANKVNEQEKGGESELHQVALRYKRRRETSREDCSEEYASATLGEDDEIVRKDRDTIGPVAGCPAHGLPCANDATFDEFSAGRSVGDHTMSKLVLAREEDKICIPGPFGVHNCNGDTARCHWENVIGLQSVGNENGATLQGMTSKSVALSVKNTQVTNE</sequence>